<dbReference type="EMBL" id="GGEC01071617">
    <property type="protein sequence ID" value="MBX52101.1"/>
    <property type="molecule type" value="Transcribed_RNA"/>
</dbReference>
<evidence type="ECO:0000313" key="1">
    <source>
        <dbReference type="EMBL" id="MBX52101.1"/>
    </source>
</evidence>
<name>A0A2P2PBW0_RHIMU</name>
<accession>A0A2P2PBW0</accession>
<organism evidence="1">
    <name type="scientific">Rhizophora mucronata</name>
    <name type="common">Asiatic mangrove</name>
    <dbReference type="NCBI Taxonomy" id="61149"/>
    <lineage>
        <taxon>Eukaryota</taxon>
        <taxon>Viridiplantae</taxon>
        <taxon>Streptophyta</taxon>
        <taxon>Embryophyta</taxon>
        <taxon>Tracheophyta</taxon>
        <taxon>Spermatophyta</taxon>
        <taxon>Magnoliopsida</taxon>
        <taxon>eudicotyledons</taxon>
        <taxon>Gunneridae</taxon>
        <taxon>Pentapetalae</taxon>
        <taxon>rosids</taxon>
        <taxon>fabids</taxon>
        <taxon>Malpighiales</taxon>
        <taxon>Rhizophoraceae</taxon>
        <taxon>Rhizophora</taxon>
    </lineage>
</organism>
<dbReference type="AlphaFoldDB" id="A0A2P2PBW0"/>
<protein>
    <submittedName>
        <fullName evidence="1">Uncharacterized protein</fullName>
    </submittedName>
</protein>
<proteinExistence type="predicted"/>
<sequence length="27" mass="3178">MNYIKMKIVKVMGHANYQGSYTVESRE</sequence>
<reference evidence="1" key="1">
    <citation type="submission" date="2018-02" db="EMBL/GenBank/DDBJ databases">
        <title>Rhizophora mucronata_Transcriptome.</title>
        <authorList>
            <person name="Meera S.P."/>
            <person name="Sreeshan A."/>
            <person name="Augustine A."/>
        </authorList>
    </citation>
    <scope>NUCLEOTIDE SEQUENCE</scope>
    <source>
        <tissue evidence="1">Leaf</tissue>
    </source>
</reference>